<reference evidence="1" key="1">
    <citation type="submission" date="2022-10" db="EMBL/GenBank/DDBJ databases">
        <title>Hoeflea sp. G2-23, isolated from marine algae.</title>
        <authorList>
            <person name="Kristyanto S."/>
            <person name="Kim J.M."/>
            <person name="Jeon C.O."/>
        </authorList>
    </citation>
    <scope>NUCLEOTIDE SEQUENCE</scope>
    <source>
        <strain evidence="1">G2-23</strain>
    </source>
</reference>
<evidence type="ECO:0000313" key="1">
    <source>
        <dbReference type="EMBL" id="MCY0149674.1"/>
    </source>
</evidence>
<proteinExistence type="predicted"/>
<comment type="caution">
    <text evidence="1">The sequence shown here is derived from an EMBL/GenBank/DDBJ whole genome shotgun (WGS) entry which is preliminary data.</text>
</comment>
<evidence type="ECO:0000313" key="2">
    <source>
        <dbReference type="Proteomes" id="UP001073227"/>
    </source>
</evidence>
<dbReference type="EMBL" id="JAOVZR010000001">
    <property type="protein sequence ID" value="MCY0149674.1"/>
    <property type="molecule type" value="Genomic_DNA"/>
</dbReference>
<sequence length="40" mass="4232">MHKITAHPEENSCLLSGCLKGTGLVVSCALFRAKANMNGE</sequence>
<accession>A0ABT3ZEF7</accession>
<keyword evidence="2" id="KW-1185">Reference proteome</keyword>
<name>A0ABT3ZEF7_9HYPH</name>
<dbReference type="RefSeq" id="WP_267655121.1">
    <property type="nucleotide sequence ID" value="NZ_JAOVZR010000001.1"/>
</dbReference>
<organism evidence="1 2">
    <name type="scientific">Hoeflea algicola</name>
    <dbReference type="NCBI Taxonomy" id="2983763"/>
    <lineage>
        <taxon>Bacteria</taxon>
        <taxon>Pseudomonadati</taxon>
        <taxon>Pseudomonadota</taxon>
        <taxon>Alphaproteobacteria</taxon>
        <taxon>Hyphomicrobiales</taxon>
        <taxon>Rhizobiaceae</taxon>
        <taxon>Hoeflea</taxon>
    </lineage>
</organism>
<protein>
    <submittedName>
        <fullName evidence="1">Uncharacterized protein</fullName>
    </submittedName>
</protein>
<dbReference type="Proteomes" id="UP001073227">
    <property type="component" value="Unassembled WGS sequence"/>
</dbReference>
<gene>
    <name evidence="1" type="ORF">OEG84_18660</name>
</gene>